<accession>A0A1F6GLL0</accession>
<reference evidence="3 4" key="1">
    <citation type="journal article" date="2016" name="Nat. Commun.">
        <title>Thousands of microbial genomes shed light on interconnected biogeochemical processes in an aquifer system.</title>
        <authorList>
            <person name="Anantharaman K."/>
            <person name="Brown C.T."/>
            <person name="Hug L.A."/>
            <person name="Sharon I."/>
            <person name="Castelle C.J."/>
            <person name="Probst A.J."/>
            <person name="Thomas B.C."/>
            <person name="Singh A."/>
            <person name="Wilkins M.J."/>
            <person name="Karaoz U."/>
            <person name="Brodie E.L."/>
            <person name="Williams K.H."/>
            <person name="Hubbard S.S."/>
            <person name="Banfield J.F."/>
        </authorList>
    </citation>
    <scope>NUCLEOTIDE SEQUENCE [LARGE SCALE GENOMIC DNA]</scope>
</reference>
<organism evidence="3 4">
    <name type="scientific">Candidatus Lambdaproteobacteria bacterium RIFOXYD2_FULL_56_26</name>
    <dbReference type="NCBI Taxonomy" id="1817773"/>
    <lineage>
        <taxon>Bacteria</taxon>
        <taxon>Pseudomonadati</taxon>
        <taxon>Pseudomonadota</taxon>
        <taxon>Candidatus Lambdaproteobacteria</taxon>
    </lineage>
</organism>
<keyword evidence="2" id="KW-0472">Membrane</keyword>
<evidence type="ECO:0000256" key="1">
    <source>
        <dbReference type="SAM" id="MobiDB-lite"/>
    </source>
</evidence>
<name>A0A1F6GLL0_9PROT</name>
<comment type="caution">
    <text evidence="3">The sequence shown here is derived from an EMBL/GenBank/DDBJ whole genome shotgun (WGS) entry which is preliminary data.</text>
</comment>
<dbReference type="AlphaFoldDB" id="A0A1F6GLL0"/>
<keyword evidence="2" id="KW-1133">Transmembrane helix</keyword>
<evidence type="ECO:0000256" key="2">
    <source>
        <dbReference type="SAM" id="Phobius"/>
    </source>
</evidence>
<gene>
    <name evidence="3" type="ORF">A2557_00630</name>
</gene>
<evidence type="ECO:0000313" key="4">
    <source>
        <dbReference type="Proteomes" id="UP000177583"/>
    </source>
</evidence>
<evidence type="ECO:0000313" key="3">
    <source>
        <dbReference type="EMBL" id="OGG98992.1"/>
    </source>
</evidence>
<proteinExistence type="predicted"/>
<feature type="region of interest" description="Disordered" evidence="1">
    <location>
        <begin position="46"/>
        <end position="79"/>
    </location>
</feature>
<dbReference type="Proteomes" id="UP000177583">
    <property type="component" value="Unassembled WGS sequence"/>
</dbReference>
<protein>
    <submittedName>
        <fullName evidence="3">Uncharacterized protein</fullName>
    </submittedName>
</protein>
<dbReference type="EMBL" id="MFNF01000063">
    <property type="protein sequence ID" value="OGG98992.1"/>
    <property type="molecule type" value="Genomic_DNA"/>
</dbReference>
<feature type="compositionally biased region" description="Low complexity" evidence="1">
    <location>
        <begin position="61"/>
        <end position="77"/>
    </location>
</feature>
<keyword evidence="2" id="KW-0812">Transmembrane</keyword>
<feature type="transmembrane region" description="Helical" evidence="2">
    <location>
        <begin position="87"/>
        <end position="108"/>
    </location>
</feature>
<sequence length="126" mass="13928">MSDAKRTEQAVEKADRGVNVEFNQGTKEYHVFTDQGAPLMSPFKAVEESQVAPSGEKPKPQTRQTDMTETTGQTGLTKKGKISGSRWVTFGVLLAAVANAYFLGKIAFETAFLCSFADVLYLRWRD</sequence>